<keyword evidence="2" id="KW-1185">Reference proteome</keyword>
<dbReference type="EMBL" id="JALJOV010000384">
    <property type="protein sequence ID" value="KAK9864170.1"/>
    <property type="molecule type" value="Genomic_DNA"/>
</dbReference>
<organism evidence="1 2">
    <name type="scientific">Apatococcus fuscideae</name>
    <dbReference type="NCBI Taxonomy" id="2026836"/>
    <lineage>
        <taxon>Eukaryota</taxon>
        <taxon>Viridiplantae</taxon>
        <taxon>Chlorophyta</taxon>
        <taxon>core chlorophytes</taxon>
        <taxon>Trebouxiophyceae</taxon>
        <taxon>Chlorellales</taxon>
        <taxon>Chlorellaceae</taxon>
        <taxon>Apatococcus</taxon>
    </lineage>
</organism>
<proteinExistence type="predicted"/>
<reference evidence="1 2" key="1">
    <citation type="journal article" date="2024" name="Nat. Commun.">
        <title>Phylogenomics reveals the evolutionary origins of lichenization in chlorophyte algae.</title>
        <authorList>
            <person name="Puginier C."/>
            <person name="Libourel C."/>
            <person name="Otte J."/>
            <person name="Skaloud P."/>
            <person name="Haon M."/>
            <person name="Grisel S."/>
            <person name="Petersen M."/>
            <person name="Berrin J.G."/>
            <person name="Delaux P.M."/>
            <person name="Dal Grande F."/>
            <person name="Keller J."/>
        </authorList>
    </citation>
    <scope>NUCLEOTIDE SEQUENCE [LARGE SCALE GENOMIC DNA]</scope>
    <source>
        <strain evidence="1 2">SAG 2523</strain>
    </source>
</reference>
<dbReference type="AlphaFoldDB" id="A0AAW1T677"/>
<accession>A0AAW1T677</accession>
<comment type="caution">
    <text evidence="1">The sequence shown here is derived from an EMBL/GenBank/DDBJ whole genome shotgun (WGS) entry which is preliminary data.</text>
</comment>
<name>A0AAW1T677_9CHLO</name>
<gene>
    <name evidence="1" type="ORF">WJX84_005595</name>
</gene>
<protein>
    <submittedName>
        <fullName evidence="1">Uncharacterized protein</fullName>
    </submittedName>
</protein>
<evidence type="ECO:0000313" key="1">
    <source>
        <dbReference type="EMBL" id="KAK9864170.1"/>
    </source>
</evidence>
<dbReference type="Proteomes" id="UP001485043">
    <property type="component" value="Unassembled WGS sequence"/>
</dbReference>
<sequence>MDDVTSWQLMGTCDFGTTLRETPLRPQVDQGTTLIPQPRTSCSVDDIVNAAVGRVEAAQHLLIGSIDDGPRCQSCDVPLPEAEPGPGNLLQAWESTWVDNSSSGLQFLGQQLVKVGVELL</sequence>
<evidence type="ECO:0000313" key="2">
    <source>
        <dbReference type="Proteomes" id="UP001485043"/>
    </source>
</evidence>